<evidence type="ECO:0000313" key="2">
    <source>
        <dbReference type="EMBL" id="CAK58520.1"/>
    </source>
</evidence>
<dbReference type="OrthoDB" id="291998at2759"/>
<protein>
    <submittedName>
        <fullName evidence="2">Uncharacterized protein</fullName>
    </submittedName>
</protein>
<feature type="compositionally biased region" description="Polar residues" evidence="1">
    <location>
        <begin position="250"/>
        <end position="265"/>
    </location>
</feature>
<proteinExistence type="predicted"/>
<feature type="region of interest" description="Disordered" evidence="1">
    <location>
        <begin position="247"/>
        <end position="266"/>
    </location>
</feature>
<dbReference type="RefSeq" id="XP_001425918.1">
    <property type="nucleotide sequence ID" value="XM_001425881.1"/>
</dbReference>
<feature type="compositionally biased region" description="Polar residues" evidence="1">
    <location>
        <begin position="226"/>
        <end position="237"/>
    </location>
</feature>
<reference evidence="2 3" key="1">
    <citation type="journal article" date="2006" name="Nature">
        <title>Global trends of whole-genome duplications revealed by the ciliate Paramecium tetraurelia.</title>
        <authorList>
            <consortium name="Genoscope"/>
            <person name="Aury J.-M."/>
            <person name="Jaillon O."/>
            <person name="Duret L."/>
            <person name="Noel B."/>
            <person name="Jubin C."/>
            <person name="Porcel B.M."/>
            <person name="Segurens B."/>
            <person name="Daubin V."/>
            <person name="Anthouard V."/>
            <person name="Aiach N."/>
            <person name="Arnaiz O."/>
            <person name="Billaut A."/>
            <person name="Beisson J."/>
            <person name="Blanc I."/>
            <person name="Bouhouche K."/>
            <person name="Camara F."/>
            <person name="Duharcourt S."/>
            <person name="Guigo R."/>
            <person name="Gogendeau D."/>
            <person name="Katinka M."/>
            <person name="Keller A.-M."/>
            <person name="Kissmehl R."/>
            <person name="Klotz C."/>
            <person name="Koll F."/>
            <person name="Le Moue A."/>
            <person name="Lepere C."/>
            <person name="Malinsky S."/>
            <person name="Nowacki M."/>
            <person name="Nowak J.K."/>
            <person name="Plattner H."/>
            <person name="Poulain J."/>
            <person name="Ruiz F."/>
            <person name="Serrano V."/>
            <person name="Zagulski M."/>
            <person name="Dessen P."/>
            <person name="Betermier M."/>
            <person name="Weissenbach J."/>
            <person name="Scarpelli C."/>
            <person name="Schachter V."/>
            <person name="Sperling L."/>
            <person name="Meyer E."/>
            <person name="Cohen J."/>
            <person name="Wincker P."/>
        </authorList>
    </citation>
    <scope>NUCLEOTIDE SEQUENCE [LARGE SCALE GENOMIC DNA]</scope>
    <source>
        <strain evidence="2 3">Stock d4-2</strain>
    </source>
</reference>
<dbReference type="Proteomes" id="UP000000600">
    <property type="component" value="Unassembled WGS sequence"/>
</dbReference>
<dbReference type="eggNOG" id="ENOG502SRG3">
    <property type="taxonomic scope" value="Eukaryota"/>
</dbReference>
<sequence length="667" mass="77057">MKMERSLYLNGKPLINPPLTIEEQLNERLDRTGYKIDDLNRLNEKPVLQIVLIQFMDQIDLDGLTSGYLNNNPVFQMLKQQLMNWNEKVTLHRAEQIKLQDPLVSDNLYRQLKNSLLEVVSTRNKIQQQDFLKKVSNWFFSQLPKSQTASLKQSLLEKKDSTLHFIPNIYNENLYASVIEDYTLKFRSVHPEFDPPEDRVKSYQRKNLLSDTSTRPGTTPGVLGISQFTRPQTSQTSYKMIDQVEKLSRPKTNQQHSLPKQQQSWMYDPTFPVFQTNEDQQSKSTRRQIQREESPLKADKPTDRDKLDQIEGIEQEPDEDEDQSPDKLEESNKNLASDQEIQPAKKKKKERPDKYISIAPTNKTYKTDLETQNAYQIGQNSRLGEFQGTFHQYDPTQIEDKMVAARLNQYYTEQRVKDVREQREDIEMVQSMKNWSTNKSRIDEMVLQSEYLTAMGSQYPNVGIKISELYESKKMDLAEEKAYANYLNKSSLPKARMVQSAVPMAKIVSNTVIPTQVEEEAEDFQSKQADLEKQINSQRLHLLKMSRGACLPGGLINNPNQETIQSNRVMSSSCFKSAQPKRQFSSVLKTHSIKQELDSQIGEIKQIKNRLASANKFVPINILQKSILIPQGHTNPYKVPLPKPGILLANLPVDTKQRKGKKKKTQK</sequence>
<dbReference type="InParanoid" id="A0BJ03"/>
<dbReference type="HOGENOM" id="CLU_418267_0_0_1"/>
<dbReference type="GeneID" id="5011702"/>
<evidence type="ECO:0000256" key="1">
    <source>
        <dbReference type="SAM" id="MobiDB-lite"/>
    </source>
</evidence>
<gene>
    <name evidence="2" type="ORF">GSPATT00004893001</name>
</gene>
<dbReference type="OMA" id="LMNWNEK"/>
<feature type="region of interest" description="Disordered" evidence="1">
    <location>
        <begin position="207"/>
        <end position="237"/>
    </location>
</feature>
<name>A0BJ03_PARTE</name>
<feature type="compositionally biased region" description="Polar residues" evidence="1">
    <location>
        <begin position="207"/>
        <end position="217"/>
    </location>
</feature>
<dbReference type="EMBL" id="CT867997">
    <property type="protein sequence ID" value="CAK58520.1"/>
    <property type="molecule type" value="Genomic_DNA"/>
</dbReference>
<feature type="compositionally biased region" description="Basic and acidic residues" evidence="1">
    <location>
        <begin position="289"/>
        <end position="309"/>
    </location>
</feature>
<evidence type="ECO:0000313" key="3">
    <source>
        <dbReference type="Proteomes" id="UP000000600"/>
    </source>
</evidence>
<feature type="region of interest" description="Disordered" evidence="1">
    <location>
        <begin position="275"/>
        <end position="359"/>
    </location>
</feature>
<feature type="compositionally biased region" description="Acidic residues" evidence="1">
    <location>
        <begin position="311"/>
        <end position="323"/>
    </location>
</feature>
<dbReference type="KEGG" id="ptm:GSPATT00004893001"/>
<keyword evidence="3" id="KW-1185">Reference proteome</keyword>
<dbReference type="AlphaFoldDB" id="A0BJ03"/>
<organism evidence="2 3">
    <name type="scientific">Paramecium tetraurelia</name>
    <dbReference type="NCBI Taxonomy" id="5888"/>
    <lineage>
        <taxon>Eukaryota</taxon>
        <taxon>Sar</taxon>
        <taxon>Alveolata</taxon>
        <taxon>Ciliophora</taxon>
        <taxon>Intramacronucleata</taxon>
        <taxon>Oligohymenophorea</taxon>
        <taxon>Peniculida</taxon>
        <taxon>Parameciidae</taxon>
        <taxon>Paramecium</taxon>
    </lineage>
</organism>
<accession>A0BJ03</accession>